<comment type="caution">
    <text evidence="8">The sequence shown here is derived from an EMBL/GenBank/DDBJ whole genome shotgun (WGS) entry which is preliminary data.</text>
</comment>
<reference evidence="8 9" key="1">
    <citation type="journal article" date="2015" name="Genome Announc.">
        <title>Expanding the biotechnology potential of lactobacilli through comparative genomics of 213 strains and associated genera.</title>
        <authorList>
            <person name="Sun Z."/>
            <person name="Harris H.M."/>
            <person name="McCann A."/>
            <person name="Guo C."/>
            <person name="Argimon S."/>
            <person name="Zhang W."/>
            <person name="Yang X."/>
            <person name="Jeffery I.B."/>
            <person name="Cooney J.C."/>
            <person name="Kagawa T.F."/>
            <person name="Liu W."/>
            <person name="Song Y."/>
            <person name="Salvetti E."/>
            <person name="Wrobel A."/>
            <person name="Rasinkangas P."/>
            <person name="Parkhill J."/>
            <person name="Rea M.C."/>
            <person name="O'Sullivan O."/>
            <person name="Ritari J."/>
            <person name="Douillard F.P."/>
            <person name="Paul Ross R."/>
            <person name="Yang R."/>
            <person name="Briner A.E."/>
            <person name="Felis G.E."/>
            <person name="de Vos W.M."/>
            <person name="Barrangou R."/>
            <person name="Klaenhammer T.R."/>
            <person name="Caufield P.W."/>
            <person name="Cui Y."/>
            <person name="Zhang H."/>
            <person name="O'Toole P.W."/>
        </authorList>
    </citation>
    <scope>NUCLEOTIDE SEQUENCE [LARGE SCALE GENOMIC DNA]</scope>
    <source>
        <strain evidence="8 9">DSM 18527</strain>
    </source>
</reference>
<proteinExistence type="inferred from homology"/>
<evidence type="ECO:0000256" key="5">
    <source>
        <dbReference type="ARBA" id="ARBA00023136"/>
    </source>
</evidence>
<dbReference type="eggNOG" id="COG0577">
    <property type="taxonomic scope" value="Bacteria"/>
</dbReference>
<dbReference type="PANTHER" id="PTHR46795:SF3">
    <property type="entry name" value="ABC TRANSPORTER PERMEASE"/>
    <property type="match status" value="1"/>
</dbReference>
<dbReference type="InterPro" id="IPR052536">
    <property type="entry name" value="ABC-4_Integral_Memb_Prot"/>
</dbReference>
<evidence type="ECO:0000256" key="1">
    <source>
        <dbReference type="ARBA" id="ARBA00004651"/>
    </source>
</evidence>
<feature type="transmembrane region" description="Helical" evidence="6">
    <location>
        <begin position="151"/>
        <end position="172"/>
    </location>
</feature>
<feature type="transmembrane region" description="Helical" evidence="6">
    <location>
        <begin position="568"/>
        <end position="590"/>
    </location>
</feature>
<name>A0A0R1XTV4_9LACO</name>
<dbReference type="PATRIC" id="fig|1423734.3.peg.753"/>
<evidence type="ECO:0000259" key="7">
    <source>
        <dbReference type="Pfam" id="PF02687"/>
    </source>
</evidence>
<dbReference type="InterPro" id="IPR027022">
    <property type="entry name" value="ABC_permease_BceB-typ"/>
</dbReference>
<dbReference type="Pfam" id="PF02687">
    <property type="entry name" value="FtsX"/>
    <property type="match status" value="1"/>
</dbReference>
<accession>A0A0R1XTV4</accession>
<feature type="transmembrane region" description="Helical" evidence="6">
    <location>
        <begin position="51"/>
        <end position="75"/>
    </location>
</feature>
<sequence>MIHFKLAWHGLMHHRRQYGLFLLASIALVVVNFTFWATLLNPSIQHSANGALVQNVIGIGVGFVLLISVLFMFYVNSFLIRQRDQELGLYNILGLTRNDLRGILALENGLLFGATLIGGFVIGATFLKLIFQALRQLLQVDQIKEAFVPAAFVNVAGLFAVIFLGMLLYDIWRIHGVNPMDLWQASEKGEQEPKSHWIAGILGLVILAAGYWLAVTTKPTAMTFLQFMAAVILVVIGTYLVFITGSVVLLKTLKNRPNFYYQPNHFIAVSGMLYRMKQNGAGLASICLLCTSILVTMIAAMSLFMGSQNLVKQYNPYDILMITKDALNTQHRQTIQQVAQTTHIKTSRVQDLAMTTPSAGSLTTTSFTTANENAATQQLATVTLADYNRIQGTHQQLKANQVLLYTPDHHYHTTTLKLNGQAYQVKILPKFDFYFNYGHSIFQPVFVVTANAKIARQINPNPWVHITGFNATGAASAQTKFANQLQAKLALPNDSYSAKVVMAKFFRSIFGGFLFVGMLISLTMGLTTALVIYYKQLSEGYADQKRFKTMQQVGLSRRESKKAIHSQVLMVFMLPIVGAVVHLLFAYPAIKSVLQVFSMYDLNLLIGVSITTLGILVAAYLGLYVLTTKVYQRIVGA</sequence>
<evidence type="ECO:0000256" key="6">
    <source>
        <dbReference type="PIRNR" id="PIRNR018968"/>
    </source>
</evidence>
<protein>
    <submittedName>
        <fullName evidence="8">Efflux ABC transporter, permease protein</fullName>
    </submittedName>
</protein>
<feature type="transmembrane region" description="Helical" evidence="6">
    <location>
        <begin position="227"/>
        <end position="250"/>
    </location>
</feature>
<keyword evidence="9" id="KW-1185">Reference proteome</keyword>
<feature type="domain" description="ABC3 transporter permease C-terminal" evidence="7">
    <location>
        <begin position="60"/>
        <end position="178"/>
    </location>
</feature>
<evidence type="ECO:0000256" key="4">
    <source>
        <dbReference type="ARBA" id="ARBA00022989"/>
    </source>
</evidence>
<keyword evidence="3 6" id="KW-0812">Transmembrane</keyword>
<keyword evidence="4 6" id="KW-1133">Transmembrane helix</keyword>
<keyword evidence="2 6" id="KW-1003">Cell membrane</keyword>
<dbReference type="EMBL" id="AZGA01000078">
    <property type="protein sequence ID" value="KRM31451.1"/>
    <property type="molecule type" value="Genomic_DNA"/>
</dbReference>
<keyword evidence="5 6" id="KW-0472">Membrane</keyword>
<keyword evidence="6" id="KW-0813">Transport</keyword>
<evidence type="ECO:0000256" key="2">
    <source>
        <dbReference type="ARBA" id="ARBA00022475"/>
    </source>
</evidence>
<feature type="transmembrane region" description="Helical" evidence="6">
    <location>
        <begin position="602"/>
        <end position="626"/>
    </location>
</feature>
<comment type="similarity">
    <text evidence="6">Belongs to the ABC-4 integral membrane protein family.</text>
</comment>
<feature type="transmembrane region" description="Helical" evidence="6">
    <location>
        <begin position="20"/>
        <end position="39"/>
    </location>
</feature>
<dbReference type="PIRSF" id="PIRSF018968">
    <property type="entry name" value="ABC_permease_BceB"/>
    <property type="match status" value="1"/>
</dbReference>
<feature type="transmembrane region" description="Helical" evidence="6">
    <location>
        <begin position="509"/>
        <end position="534"/>
    </location>
</feature>
<comment type="subcellular location">
    <subcellularLocation>
        <location evidence="1 6">Cell membrane</location>
        <topology evidence="1 6">Multi-pass membrane protein</topology>
    </subcellularLocation>
</comment>
<dbReference type="GO" id="GO:0055085">
    <property type="term" value="P:transmembrane transport"/>
    <property type="evidence" value="ECO:0007669"/>
    <property type="project" value="UniProtKB-UniRule"/>
</dbReference>
<evidence type="ECO:0000256" key="3">
    <source>
        <dbReference type="ARBA" id="ARBA00022692"/>
    </source>
</evidence>
<feature type="transmembrane region" description="Helical" evidence="6">
    <location>
        <begin position="197"/>
        <end position="215"/>
    </location>
</feature>
<evidence type="ECO:0000313" key="8">
    <source>
        <dbReference type="EMBL" id="KRM31451.1"/>
    </source>
</evidence>
<feature type="transmembrane region" description="Helical" evidence="6">
    <location>
        <begin position="110"/>
        <end position="131"/>
    </location>
</feature>
<organism evidence="8 9">
    <name type="scientific">Agrilactobacillus composti DSM 18527 = JCM 14202</name>
    <dbReference type="NCBI Taxonomy" id="1423734"/>
    <lineage>
        <taxon>Bacteria</taxon>
        <taxon>Bacillati</taxon>
        <taxon>Bacillota</taxon>
        <taxon>Bacilli</taxon>
        <taxon>Lactobacillales</taxon>
        <taxon>Lactobacillaceae</taxon>
        <taxon>Agrilactobacillus</taxon>
    </lineage>
</organism>
<dbReference type="GO" id="GO:0005886">
    <property type="term" value="C:plasma membrane"/>
    <property type="evidence" value="ECO:0007669"/>
    <property type="project" value="UniProtKB-SubCell"/>
</dbReference>
<dbReference type="Proteomes" id="UP000051236">
    <property type="component" value="Unassembled WGS sequence"/>
</dbReference>
<dbReference type="RefSeq" id="WP_057002872.1">
    <property type="nucleotide sequence ID" value="NZ_AZGA01000078.1"/>
</dbReference>
<evidence type="ECO:0000313" key="9">
    <source>
        <dbReference type="Proteomes" id="UP000051236"/>
    </source>
</evidence>
<feature type="transmembrane region" description="Helical" evidence="6">
    <location>
        <begin position="281"/>
        <end position="305"/>
    </location>
</feature>
<dbReference type="InterPro" id="IPR003838">
    <property type="entry name" value="ABC3_permease_C"/>
</dbReference>
<dbReference type="STRING" id="1423734.FC83_GL000746"/>
<dbReference type="AlphaFoldDB" id="A0A0R1XTV4"/>
<gene>
    <name evidence="8" type="ORF">FC83_GL000746</name>
</gene>
<dbReference type="PANTHER" id="PTHR46795">
    <property type="entry name" value="ABC TRANSPORTER PERMEASE-RELATED-RELATED"/>
    <property type="match status" value="1"/>
</dbReference>